<dbReference type="AlphaFoldDB" id="G4NLF0"/>
<protein>
    <submittedName>
        <fullName evidence="2">Uncharacterized protein</fullName>
    </submittedName>
</protein>
<evidence type="ECO:0000313" key="3">
    <source>
        <dbReference type="Proteomes" id="UP000009058"/>
    </source>
</evidence>
<feature type="region of interest" description="Disordered" evidence="1">
    <location>
        <begin position="157"/>
        <end position="181"/>
    </location>
</feature>
<dbReference type="RefSeq" id="XP_003721494.1">
    <property type="nucleotide sequence ID" value="XM_003721446.1"/>
</dbReference>
<reference key="2">
    <citation type="submission" date="2011-05" db="EMBL/GenBank/DDBJ databases">
        <title>The Genome Sequence of Magnaporthe oryzae 70-15.</title>
        <authorList>
            <consortium name="The Broad Institute Genome Sequencing Platform"/>
            <person name="Ma L.-J."/>
            <person name="Dead R."/>
            <person name="Young S.K."/>
            <person name="Zeng Q."/>
            <person name="Gargeya S."/>
            <person name="Fitzgerald M."/>
            <person name="Haas B."/>
            <person name="Abouelleil A."/>
            <person name="Alvarado L."/>
            <person name="Arachchi H.M."/>
            <person name="Berlin A."/>
            <person name="Brown A."/>
            <person name="Chapman S.B."/>
            <person name="Chen Z."/>
            <person name="Dunbar C."/>
            <person name="Freedman E."/>
            <person name="Gearin G."/>
            <person name="Gellesch M."/>
            <person name="Goldberg J."/>
            <person name="Griggs A."/>
            <person name="Gujja S."/>
            <person name="Heiman D."/>
            <person name="Howarth C."/>
            <person name="Larson L."/>
            <person name="Lui A."/>
            <person name="MacDonald P.J.P."/>
            <person name="Mehta T."/>
            <person name="Montmayeur A."/>
            <person name="Murphy C."/>
            <person name="Neiman D."/>
            <person name="Pearson M."/>
            <person name="Priest M."/>
            <person name="Roberts A."/>
            <person name="Saif S."/>
            <person name="Shea T."/>
            <person name="Shenoy N."/>
            <person name="Sisk P."/>
            <person name="Stolte C."/>
            <person name="Sykes S."/>
            <person name="Yandava C."/>
            <person name="Wortman J."/>
            <person name="Nusbaum C."/>
            <person name="Birren B."/>
        </authorList>
    </citation>
    <scope>NUCLEOTIDE SEQUENCE</scope>
    <source>
        <strain>70-15</strain>
    </source>
</reference>
<dbReference type="EMBL" id="CM001237">
    <property type="protein sequence ID" value="EHA46751.1"/>
    <property type="molecule type" value="Genomic_DNA"/>
</dbReference>
<dbReference type="KEGG" id="mgr:MGG_18090"/>
<proteinExistence type="predicted"/>
<feature type="compositionally biased region" description="Gly residues" evidence="1">
    <location>
        <begin position="162"/>
        <end position="171"/>
    </location>
</feature>
<gene>
    <name evidence="2" type="ORF">MGG_18090</name>
</gene>
<dbReference type="InParanoid" id="G4NLF0"/>
<name>G4NLF0_PYRO7</name>
<dbReference type="HOGENOM" id="CLU_1107316_0_0_1"/>
<evidence type="ECO:0000313" key="2">
    <source>
        <dbReference type="EMBL" id="EHA46751.1"/>
    </source>
</evidence>
<keyword evidence="3" id="KW-1185">Reference proteome</keyword>
<evidence type="ECO:0000256" key="1">
    <source>
        <dbReference type="SAM" id="MobiDB-lite"/>
    </source>
</evidence>
<reference evidence="2 3" key="1">
    <citation type="journal article" date="2005" name="Nature">
        <title>The genome sequence of the rice blast fungus Magnaporthe grisea.</title>
        <authorList>
            <person name="Dean R.A."/>
            <person name="Talbot N.J."/>
            <person name="Ebbole D.J."/>
            <person name="Farman M.L."/>
            <person name="Mitchell T.K."/>
            <person name="Orbach M.J."/>
            <person name="Thon M."/>
            <person name="Kulkarni R."/>
            <person name="Xu J.R."/>
            <person name="Pan H."/>
            <person name="Read N.D."/>
            <person name="Lee Y.H."/>
            <person name="Carbone I."/>
            <person name="Brown D."/>
            <person name="Oh Y.Y."/>
            <person name="Donofrio N."/>
            <person name="Jeong J.S."/>
            <person name="Soanes D.M."/>
            <person name="Djonovic S."/>
            <person name="Kolomiets E."/>
            <person name="Rehmeyer C."/>
            <person name="Li W."/>
            <person name="Harding M."/>
            <person name="Kim S."/>
            <person name="Lebrun M.H."/>
            <person name="Bohnert H."/>
            <person name="Coughlan S."/>
            <person name="Butler J."/>
            <person name="Calvo S."/>
            <person name="Ma L.J."/>
            <person name="Nicol R."/>
            <person name="Purcell S."/>
            <person name="Nusbaum C."/>
            <person name="Galagan J.E."/>
            <person name="Birren B.W."/>
        </authorList>
    </citation>
    <scope>NUCLEOTIDE SEQUENCE [LARGE SCALE GENOMIC DNA]</scope>
    <source>
        <strain evidence="3">70-15 / ATCC MYA-4617 / FGSC 8958</strain>
    </source>
</reference>
<accession>G4NLF0</accession>
<sequence>MPQACTYCQRRPRAVPGDPFSPGQLLREPDSWIPPEPVSSDYKTRNALLHSSDDKMCALPKPSSGAFLTTACMARTGTRAAASTQGAVCPGMMLAWQLTHHVIAAGARASNTCCTRRSTCTPGKPGRYDSLVPRRQREKWRAPFRSRCTTGVHRRGRVEESLGGGGGGGATCGSSGTGKENLVAQRHEEDAGCSVRNVDPQAGRQEFITNEWYERKKHAFFAPLSRPRAGPTCRMLGVPADGENGGGFAMC</sequence>
<feature type="region of interest" description="Disordered" evidence="1">
    <location>
        <begin position="16"/>
        <end position="37"/>
    </location>
</feature>
<dbReference type="GeneID" id="12986093"/>
<dbReference type="VEuPathDB" id="FungiDB:MGG_18090"/>
<dbReference type="Proteomes" id="UP000009058">
    <property type="component" value="Chromosome 7"/>
</dbReference>
<organism evidence="2 3">
    <name type="scientific">Pyricularia oryzae (strain 70-15 / ATCC MYA-4617 / FGSC 8958)</name>
    <name type="common">Rice blast fungus</name>
    <name type="synonym">Magnaporthe oryzae</name>
    <dbReference type="NCBI Taxonomy" id="242507"/>
    <lineage>
        <taxon>Eukaryota</taxon>
        <taxon>Fungi</taxon>
        <taxon>Dikarya</taxon>
        <taxon>Ascomycota</taxon>
        <taxon>Pezizomycotina</taxon>
        <taxon>Sordariomycetes</taxon>
        <taxon>Sordariomycetidae</taxon>
        <taxon>Magnaporthales</taxon>
        <taxon>Pyriculariaceae</taxon>
        <taxon>Pyricularia</taxon>
    </lineage>
</organism>